<dbReference type="PROSITE" id="PS50280">
    <property type="entry name" value="SET"/>
    <property type="match status" value="1"/>
</dbReference>
<dbReference type="STRING" id="646526.A0A1W0E886"/>
<evidence type="ECO:0000313" key="9">
    <source>
        <dbReference type="Proteomes" id="UP000192758"/>
    </source>
</evidence>
<dbReference type="InterPro" id="IPR001214">
    <property type="entry name" value="SET_dom"/>
</dbReference>
<dbReference type="VEuPathDB" id="MicrosporidiaDB:EHP00_2410"/>
<evidence type="ECO:0000256" key="3">
    <source>
        <dbReference type="ARBA" id="ARBA00022691"/>
    </source>
</evidence>
<dbReference type="Gene3D" id="2.170.270.10">
    <property type="entry name" value="SET domain"/>
    <property type="match status" value="1"/>
</dbReference>
<dbReference type="Proteomes" id="UP000192758">
    <property type="component" value="Unassembled WGS sequence"/>
</dbReference>
<feature type="domain" description="SET" evidence="6">
    <location>
        <begin position="521"/>
        <end position="643"/>
    </location>
</feature>
<evidence type="ECO:0000256" key="2">
    <source>
        <dbReference type="ARBA" id="ARBA00022679"/>
    </source>
</evidence>
<dbReference type="GO" id="GO:0035098">
    <property type="term" value="C:ESC/E(Z) complex"/>
    <property type="evidence" value="ECO:0007669"/>
    <property type="project" value="TreeGrafter"/>
</dbReference>
<protein>
    <submittedName>
        <fullName evidence="8">Uncharacterized protein</fullName>
    </submittedName>
</protein>
<evidence type="ECO:0000256" key="5">
    <source>
        <dbReference type="ARBA" id="ARBA00023163"/>
    </source>
</evidence>
<organism evidence="8 9">
    <name type="scientific">Ecytonucleospora hepatopenaei</name>
    <dbReference type="NCBI Taxonomy" id="646526"/>
    <lineage>
        <taxon>Eukaryota</taxon>
        <taxon>Fungi</taxon>
        <taxon>Fungi incertae sedis</taxon>
        <taxon>Microsporidia</taxon>
        <taxon>Enterocytozoonidae</taxon>
        <taxon>Ecytonucleospora</taxon>
    </lineage>
</organism>
<dbReference type="AlphaFoldDB" id="A0A1W0E886"/>
<accession>A0A1W0E886</accession>
<reference evidence="8 9" key="1">
    <citation type="journal article" date="2017" name="Environ. Microbiol.">
        <title>Decay of the glycolytic pathway and adaptation to intranuclear parasitism within Enterocytozoonidae microsporidia.</title>
        <authorList>
            <person name="Wiredu Boakye D."/>
            <person name="Jaroenlak P."/>
            <person name="Prachumwat A."/>
            <person name="Williams T.A."/>
            <person name="Bateman K.S."/>
            <person name="Itsathitphaisarn O."/>
            <person name="Sritunyalucksana K."/>
            <person name="Paszkiewicz K.H."/>
            <person name="Moore K.A."/>
            <person name="Stentiford G.D."/>
            <person name="Williams B.A."/>
        </authorList>
    </citation>
    <scope>NUCLEOTIDE SEQUENCE [LARGE SCALE GENOMIC DNA]</scope>
    <source>
        <strain evidence="8 9">TH1</strain>
    </source>
</reference>
<dbReference type="GO" id="GO:0046976">
    <property type="term" value="F:histone H3K27 methyltransferase activity"/>
    <property type="evidence" value="ECO:0007669"/>
    <property type="project" value="TreeGrafter"/>
</dbReference>
<dbReference type="PANTHER" id="PTHR45747:SF4">
    <property type="entry name" value="HISTONE-LYSINE N-METHYLTRANSFERASE E(Z)"/>
    <property type="match status" value="1"/>
</dbReference>
<dbReference type="GO" id="GO:0032259">
    <property type="term" value="P:methylation"/>
    <property type="evidence" value="ECO:0007669"/>
    <property type="project" value="UniProtKB-KW"/>
</dbReference>
<dbReference type="Pfam" id="PF00856">
    <property type="entry name" value="SET"/>
    <property type="match status" value="1"/>
</dbReference>
<proteinExistence type="predicted"/>
<keyword evidence="1" id="KW-0489">Methyltransferase</keyword>
<dbReference type="GO" id="GO:0031507">
    <property type="term" value="P:heterochromatin formation"/>
    <property type="evidence" value="ECO:0007669"/>
    <property type="project" value="TreeGrafter"/>
</dbReference>
<dbReference type="PROSITE" id="PS51633">
    <property type="entry name" value="CXC"/>
    <property type="match status" value="1"/>
</dbReference>
<evidence type="ECO:0000313" key="8">
    <source>
        <dbReference type="EMBL" id="OQS55443.1"/>
    </source>
</evidence>
<name>A0A1W0E886_9MICR</name>
<evidence type="ECO:0000259" key="7">
    <source>
        <dbReference type="PROSITE" id="PS51633"/>
    </source>
</evidence>
<dbReference type="OrthoDB" id="308383at2759"/>
<keyword evidence="9" id="KW-1185">Reference proteome</keyword>
<dbReference type="SMART" id="SM00317">
    <property type="entry name" value="SET"/>
    <property type="match status" value="1"/>
</dbReference>
<gene>
    <name evidence="8" type="ORF">EHP00_2410</name>
</gene>
<evidence type="ECO:0000256" key="1">
    <source>
        <dbReference type="ARBA" id="ARBA00022603"/>
    </source>
</evidence>
<dbReference type="PANTHER" id="PTHR45747">
    <property type="entry name" value="HISTONE-LYSINE N-METHYLTRANSFERASE E(Z)"/>
    <property type="match status" value="1"/>
</dbReference>
<keyword evidence="5" id="KW-0804">Transcription</keyword>
<dbReference type="InterPro" id="IPR046341">
    <property type="entry name" value="SET_dom_sf"/>
</dbReference>
<dbReference type="EMBL" id="MNPJ01000009">
    <property type="protein sequence ID" value="OQS55443.1"/>
    <property type="molecule type" value="Genomic_DNA"/>
</dbReference>
<comment type="caution">
    <text evidence="8">The sequence shown here is derived from an EMBL/GenBank/DDBJ whole genome shotgun (WGS) entry which is preliminary data.</text>
</comment>
<evidence type="ECO:0000256" key="4">
    <source>
        <dbReference type="ARBA" id="ARBA00023015"/>
    </source>
</evidence>
<dbReference type="InterPro" id="IPR026489">
    <property type="entry name" value="CXC_dom"/>
</dbReference>
<keyword evidence="3" id="KW-0949">S-adenosyl-L-methionine</keyword>
<dbReference type="GO" id="GO:0003682">
    <property type="term" value="F:chromatin binding"/>
    <property type="evidence" value="ECO:0007669"/>
    <property type="project" value="TreeGrafter"/>
</dbReference>
<dbReference type="InterPro" id="IPR045318">
    <property type="entry name" value="EZH1/2-like"/>
</dbReference>
<evidence type="ECO:0000259" key="6">
    <source>
        <dbReference type="PROSITE" id="PS50280"/>
    </source>
</evidence>
<sequence length="657" mass="75981">MLKNQQNIKFKEQIKDNEFKEIYNNVEKEYTRLATHLILNNIQKVNKLNENKNKNISNINISNNNISNINISNNNILNKDVIINHKGIIPYVHPDPKTNFLTISKINLWTEDDPILRFMPSVRSDKPTRIMWYEGSEIGEKTLNIKDVVNRLFIAKMNYAPAAYGYIGLPEETKQAKNMKGLFCNVCLLFNCGIHQIAPGTCIHFEEESKCICWAINDIEKKEEKSVKDILIAFKKKNTINADNTIDTDNTIIDSDIILNNDNTIIDSDIILNNDKKRNIRLQSASLKSSVINNNIDDSILNENIKIDMSLNDNTNTNSTNLYNTNNTNLYNDNLYNDNLYNTNNSYEGLKHIFCLNLKNCVIKKIINVISKFTFSCDEITNKKMPKKEFEKNYKDIVFMEHFKPCKHSGPCTKKNCTCARKEIPCELSCFCTECKNMKYCSCNSATGLCDETCTCLTHNRFCDSQLCGCNCNLYNNNNSNLYNNNNLYNSSTNLYNSNTNLYNNNNLYNNCNNCYSTFYKKTTVFRSALHGFGLFSDEDVIKENEFVMEYVGEVVSDKEAERRGNFYEANNCSYLFNQVNENGECLYSLDAFKLGNKSRYINHSIGEANLRTCVMVHRGETKIIFKAKRDIYRGEEFLFNYQYSDEQQRKHGMIEE</sequence>
<dbReference type="SUPFAM" id="SSF82199">
    <property type="entry name" value="SET domain"/>
    <property type="match status" value="1"/>
</dbReference>
<keyword evidence="4" id="KW-0805">Transcription regulation</keyword>
<feature type="domain" description="CXC" evidence="7">
    <location>
        <begin position="377"/>
        <end position="489"/>
    </location>
</feature>
<keyword evidence="2" id="KW-0808">Transferase</keyword>